<dbReference type="Proteomes" id="UP000002357">
    <property type="component" value="Chromosome"/>
</dbReference>
<dbReference type="GO" id="GO:0008234">
    <property type="term" value="F:cysteine-type peptidase activity"/>
    <property type="evidence" value="ECO:0007669"/>
    <property type="project" value="UniProtKB-KW"/>
</dbReference>
<feature type="region of interest" description="Disordered" evidence="5">
    <location>
        <begin position="390"/>
        <end position="436"/>
    </location>
</feature>
<dbReference type="RefSeq" id="WP_003961799.1">
    <property type="nucleotide sequence ID" value="NZ_CM000913.1"/>
</dbReference>
<evidence type="ECO:0000256" key="1">
    <source>
        <dbReference type="ARBA" id="ARBA00007074"/>
    </source>
</evidence>
<evidence type="ECO:0000313" key="8">
    <source>
        <dbReference type="Proteomes" id="UP000002357"/>
    </source>
</evidence>
<protein>
    <submittedName>
        <fullName evidence="7">NLP/P60 family secreted protein</fullName>
    </submittedName>
</protein>
<dbReference type="KEGG" id="sclf:BB341_08035"/>
<dbReference type="PANTHER" id="PTHR47359:SF3">
    <property type="entry name" value="NLP_P60 DOMAIN-CONTAINING PROTEIN-RELATED"/>
    <property type="match status" value="1"/>
</dbReference>
<dbReference type="PROSITE" id="PS51935">
    <property type="entry name" value="NLPC_P60"/>
    <property type="match status" value="1"/>
</dbReference>
<keyword evidence="2" id="KW-0645">Protease</keyword>
<dbReference type="EMBL" id="CM000913">
    <property type="protein sequence ID" value="EFG09221.1"/>
    <property type="molecule type" value="Genomic_DNA"/>
</dbReference>
<feature type="compositionally biased region" description="Basic residues" evidence="5">
    <location>
        <begin position="1"/>
        <end position="10"/>
    </location>
</feature>
<accession>E2Q5K7</accession>
<feature type="region of interest" description="Disordered" evidence="5">
    <location>
        <begin position="36"/>
        <end position="90"/>
    </location>
</feature>
<dbReference type="InterPro" id="IPR038765">
    <property type="entry name" value="Papain-like_cys_pep_sf"/>
</dbReference>
<dbReference type="Pfam" id="PF00877">
    <property type="entry name" value="NLPC_P60"/>
    <property type="match status" value="1"/>
</dbReference>
<dbReference type="GO" id="GO:0006508">
    <property type="term" value="P:proteolysis"/>
    <property type="evidence" value="ECO:0007669"/>
    <property type="project" value="UniProtKB-KW"/>
</dbReference>
<name>E2Q5K7_STRCL</name>
<evidence type="ECO:0000256" key="5">
    <source>
        <dbReference type="SAM" id="MobiDB-lite"/>
    </source>
</evidence>
<proteinExistence type="inferred from homology"/>
<dbReference type="InterPro" id="IPR051794">
    <property type="entry name" value="PG_Endopeptidase_C40"/>
</dbReference>
<evidence type="ECO:0000256" key="3">
    <source>
        <dbReference type="ARBA" id="ARBA00022801"/>
    </source>
</evidence>
<feature type="compositionally biased region" description="Pro residues" evidence="5">
    <location>
        <begin position="398"/>
        <end position="413"/>
    </location>
</feature>
<reference evidence="7 8" key="1">
    <citation type="journal article" date="2010" name="Genome Biol. Evol.">
        <title>The sequence of a 1.8-mb bacterial linear plasmid reveals a rich evolutionary reservoir of secondary metabolic pathways.</title>
        <authorList>
            <person name="Medema M.H."/>
            <person name="Trefzer A."/>
            <person name="Kovalchuk A."/>
            <person name="van den Berg M."/>
            <person name="Mueller U."/>
            <person name="Heijne W."/>
            <person name="Wu L."/>
            <person name="Alam M.T."/>
            <person name="Ronning C.M."/>
            <person name="Nierman W.C."/>
            <person name="Bovenberg R.A.L."/>
            <person name="Breitling R."/>
            <person name="Takano E."/>
        </authorList>
    </citation>
    <scope>NUCLEOTIDE SEQUENCE [LARGE SCALE GENOMIC DNA]</scope>
    <source>
        <strain evidence="8">ATCC 27064 / DSM 738 / JCM 4710 / NBRC 13307 / NCIMB 12785 / NRRL 3585 / VKM Ac-602</strain>
    </source>
</reference>
<evidence type="ECO:0000313" key="7">
    <source>
        <dbReference type="EMBL" id="EFG09221.1"/>
    </source>
</evidence>
<evidence type="ECO:0000256" key="4">
    <source>
        <dbReference type="ARBA" id="ARBA00022807"/>
    </source>
</evidence>
<dbReference type="OrthoDB" id="5177647at2"/>
<dbReference type="AlphaFoldDB" id="E2Q5K7"/>
<feature type="domain" description="NlpC/P60" evidence="6">
    <location>
        <begin position="281"/>
        <end position="402"/>
    </location>
</feature>
<evidence type="ECO:0000259" key="6">
    <source>
        <dbReference type="PROSITE" id="PS51935"/>
    </source>
</evidence>
<keyword evidence="4" id="KW-0788">Thiol protease</keyword>
<gene>
    <name evidence="7" type="ORF">SCLAV_4146</name>
</gene>
<dbReference type="eggNOG" id="COG0791">
    <property type="taxonomic scope" value="Bacteria"/>
</dbReference>
<feature type="region of interest" description="Disordered" evidence="5">
    <location>
        <begin position="1"/>
        <end position="20"/>
    </location>
</feature>
<feature type="compositionally biased region" description="Pro residues" evidence="5">
    <location>
        <begin position="57"/>
        <end position="77"/>
    </location>
</feature>
<dbReference type="Gene3D" id="3.90.1720.10">
    <property type="entry name" value="endopeptidase domain like (from Nostoc punctiforme)"/>
    <property type="match status" value="1"/>
</dbReference>
<keyword evidence="8" id="KW-1185">Reference proteome</keyword>
<comment type="similarity">
    <text evidence="1">Belongs to the peptidase C40 family.</text>
</comment>
<keyword evidence="3" id="KW-0378">Hydrolase</keyword>
<dbReference type="STRING" id="1901.BB341_08035"/>
<sequence length="436" mass="45813">MAVERRRSRGPRCGNGPRTAGAAALAAVTALALVPGERAPDPAPSDEPRFAPVARPLTPPAPPGPAAPAPLPGPAAPGLPALPAAPLPGPGAPATLPDALAQLRIVYHRAEYTGTEYEHAARRLRAQRARTARLGRRLTRAREALGLSRIEAGRLAREQYQGHSELSALLRLLLSRDPRRAVDEQYLIERAAAHRRAALHRLEGATRRAAALARASRRALDRERTLAARQRLARDSAAASLRAVEALLASLTPTQITGLSAPGTRDTVLPAGTLTRDHPPTRAGTLALRYAIEQIGKPYLWGAEGPGAYDCSGLTLRAWDFAGVRIPRTSQEQWAGLPRVPLRSLRPGDLVIYFPGATHVGIYLGGGQVVHAPRPGATVKVSPIAANPLLGAVRPDPDGPPLPPGAFVPPPLPDGATAGTDTGWSQPDAPPADSAL</sequence>
<evidence type="ECO:0000256" key="2">
    <source>
        <dbReference type="ARBA" id="ARBA00022670"/>
    </source>
</evidence>
<organism evidence="7 8">
    <name type="scientific">Streptomyces clavuligerus</name>
    <dbReference type="NCBI Taxonomy" id="1901"/>
    <lineage>
        <taxon>Bacteria</taxon>
        <taxon>Bacillati</taxon>
        <taxon>Actinomycetota</taxon>
        <taxon>Actinomycetes</taxon>
        <taxon>Kitasatosporales</taxon>
        <taxon>Streptomycetaceae</taxon>
        <taxon>Streptomyces</taxon>
    </lineage>
</organism>
<dbReference type="SUPFAM" id="SSF54001">
    <property type="entry name" value="Cysteine proteinases"/>
    <property type="match status" value="1"/>
</dbReference>
<dbReference type="PANTHER" id="PTHR47359">
    <property type="entry name" value="PEPTIDOGLYCAN DL-ENDOPEPTIDASE CWLO"/>
    <property type="match status" value="1"/>
</dbReference>
<dbReference type="InterPro" id="IPR000064">
    <property type="entry name" value="NLP_P60_dom"/>
</dbReference>
<dbReference type="GeneID" id="93729368"/>
<dbReference type="MEROPS" id="C40.007"/>